<feature type="compositionally biased region" description="Basic and acidic residues" evidence="1">
    <location>
        <begin position="579"/>
        <end position="595"/>
    </location>
</feature>
<feature type="compositionally biased region" description="Basic and acidic residues" evidence="1">
    <location>
        <begin position="615"/>
        <end position="625"/>
    </location>
</feature>
<dbReference type="VEuPathDB" id="CryptoDB:Vbra_13784"/>
<dbReference type="OMA" id="INFQNPH"/>
<feature type="region of interest" description="Disordered" evidence="1">
    <location>
        <begin position="407"/>
        <end position="426"/>
    </location>
</feature>
<proteinExistence type="predicted"/>
<feature type="compositionally biased region" description="Basic and acidic residues" evidence="1">
    <location>
        <begin position="530"/>
        <end position="547"/>
    </location>
</feature>
<feature type="compositionally biased region" description="Acidic residues" evidence="1">
    <location>
        <begin position="476"/>
        <end position="485"/>
    </location>
</feature>
<name>A0A0G4EWX9_VITBC</name>
<sequence length="956" mass="101197">MDTQNVSTKAESEVAGQPVCLGVTGGKVGDGEVDDHGLPTKEGHTHDSSAPGSNASADQDTPNTAGVVTCGDGSGQKADVGEPIKASTTGGGVGADGARLRGKEDGKGGGKDGKEAAKAPDAPKTLDTDATIQAGVVKATKGAVDSWEDMVDDSQEHTNIVLPEKHSVLRHDPEEPTAHTAPSSAKQSHSSHEMAGSCGHDEDDDTWDAPPVKSVSQKMMAKIQEEQGGQEKHEQGDAEQSSWEVVQSRKRRGRGSKNAPIQDTDSHPVPPPPPPTHHPDTHTHTITQDQGGGTGLVEALAALLAKTESEEDARQQHRGKHHGVSSGGGGGVGASLGGRKQLGGAAPPPPLLKSGMRLAPGGRGAKTPKNQVNGVDPHDDHQITPTRKNQLVKRGATEGFFNVKLSTVPHTDSQSTEGGPSDWSVSLSSNQGTIAVHEGEALIQTQCFDILRTGDGSKTTEKQHDTGGAQVTAGGEADDGWEGEPEGLGTTAHTQSEEKPAKTPSKSLSSVLLKGHTQGRQDTTTQEEEDKARHPDWRVSKGPDRWDNQSNSPSGRDGARRTAAGGAASTGAGGGTARSRADMDDNWRRKDSRDDNEVEAAPWRRPGGMGSGIMRESRRDDRDRSLHRDSFQAYTNTHTNDQHDSIDIDRQEADLLMDRDTRTTRERQREKEGSFRDPTARPIGRSRTVVSGGGKPLVAVRGMRDDGGREAPRDEGDRDINWHGGVTMSGREHLSVSSPLGREGGVGMGMGMGMRRSSRDRDRSWADVVAGRAEEGETDEHDYIFPHDNGGDRRAFPHEYGDRGHRRHGPYAEQDQHDGEEEGTGGGSGGSGDMQTIDEEESKGFWGWLMDSEWGGGDWPTGSHVMTALIMALLLRIVWVIYRVVMKHLAAHQAATHPVDTPAPGAAVGGPAGGGGLSMAMAVGEVASSPSAVEVSPEGLFFCPAWDTGSTSPAFF</sequence>
<keyword evidence="3" id="KW-1185">Reference proteome</keyword>
<feature type="compositionally biased region" description="Basic and acidic residues" evidence="1">
    <location>
        <begin position="223"/>
        <end position="236"/>
    </location>
</feature>
<feature type="compositionally biased region" description="Polar residues" evidence="1">
    <location>
        <begin position="48"/>
        <end position="66"/>
    </location>
</feature>
<evidence type="ECO:0000313" key="2">
    <source>
        <dbReference type="EMBL" id="CEM03283.1"/>
    </source>
</evidence>
<feature type="compositionally biased region" description="Basic and acidic residues" evidence="1">
    <location>
        <begin position="163"/>
        <end position="177"/>
    </location>
</feature>
<dbReference type="EMBL" id="CDMY01000337">
    <property type="protein sequence ID" value="CEM03283.1"/>
    <property type="molecule type" value="Genomic_DNA"/>
</dbReference>
<feature type="compositionally biased region" description="Gly residues" evidence="1">
    <location>
        <begin position="325"/>
        <end position="336"/>
    </location>
</feature>
<feature type="compositionally biased region" description="Low complexity" evidence="1">
    <location>
        <begin position="561"/>
        <end position="570"/>
    </location>
</feature>
<feature type="compositionally biased region" description="Basic and acidic residues" evidence="1">
    <location>
        <begin position="781"/>
        <end position="803"/>
    </location>
</feature>
<feature type="compositionally biased region" description="Basic and acidic residues" evidence="1">
    <location>
        <begin position="702"/>
        <end position="721"/>
    </location>
</feature>
<feature type="region of interest" description="Disordered" evidence="1">
    <location>
        <begin position="660"/>
        <end position="837"/>
    </location>
</feature>
<evidence type="ECO:0000313" key="3">
    <source>
        <dbReference type="Proteomes" id="UP000041254"/>
    </source>
</evidence>
<dbReference type="Proteomes" id="UP000041254">
    <property type="component" value="Unassembled WGS sequence"/>
</dbReference>
<dbReference type="AlphaFoldDB" id="A0A0G4EWX9"/>
<feature type="region of interest" description="Disordered" evidence="1">
    <location>
        <begin position="1"/>
        <end position="389"/>
    </location>
</feature>
<gene>
    <name evidence="2" type="ORF">Vbra_13784</name>
</gene>
<organism evidence="2 3">
    <name type="scientific">Vitrella brassicaformis (strain CCMP3155)</name>
    <dbReference type="NCBI Taxonomy" id="1169540"/>
    <lineage>
        <taxon>Eukaryota</taxon>
        <taxon>Sar</taxon>
        <taxon>Alveolata</taxon>
        <taxon>Colpodellida</taxon>
        <taxon>Vitrellaceae</taxon>
        <taxon>Vitrella</taxon>
    </lineage>
</organism>
<feature type="region of interest" description="Disordered" evidence="1">
    <location>
        <begin position="456"/>
        <end position="625"/>
    </location>
</feature>
<feature type="compositionally biased region" description="Basic and acidic residues" evidence="1">
    <location>
        <begin position="660"/>
        <end position="679"/>
    </location>
</feature>
<protein>
    <submittedName>
        <fullName evidence="2">Uncharacterized protein</fullName>
    </submittedName>
</protein>
<feature type="compositionally biased region" description="Gly residues" evidence="1">
    <location>
        <begin position="742"/>
        <end position="752"/>
    </location>
</feature>
<evidence type="ECO:0000256" key="1">
    <source>
        <dbReference type="SAM" id="MobiDB-lite"/>
    </source>
</evidence>
<dbReference type="InParanoid" id="A0A0G4EWX9"/>
<feature type="compositionally biased region" description="Basic and acidic residues" evidence="1">
    <location>
        <begin position="98"/>
        <end position="118"/>
    </location>
</feature>
<reference evidence="2 3" key="1">
    <citation type="submission" date="2014-11" db="EMBL/GenBank/DDBJ databases">
        <authorList>
            <person name="Zhu J."/>
            <person name="Qi W."/>
            <person name="Song R."/>
        </authorList>
    </citation>
    <scope>NUCLEOTIDE SEQUENCE [LARGE SCALE GENOMIC DNA]</scope>
</reference>
<accession>A0A0G4EWX9</accession>
<feature type="compositionally biased region" description="Basic and acidic residues" evidence="1">
    <location>
        <begin position="34"/>
        <end position="47"/>
    </location>
</feature>